<evidence type="ECO:0000313" key="3">
    <source>
        <dbReference type="EMBL" id="ORX47643.1"/>
    </source>
</evidence>
<feature type="transmembrane region" description="Helical" evidence="2">
    <location>
        <begin position="105"/>
        <end position="125"/>
    </location>
</feature>
<evidence type="ECO:0000313" key="4">
    <source>
        <dbReference type="Proteomes" id="UP000193719"/>
    </source>
</evidence>
<keyword evidence="2" id="KW-0812">Transmembrane</keyword>
<proteinExistence type="predicted"/>
<evidence type="ECO:0000256" key="2">
    <source>
        <dbReference type="SAM" id="Phobius"/>
    </source>
</evidence>
<feature type="transmembrane region" description="Helical" evidence="2">
    <location>
        <begin position="205"/>
        <end position="230"/>
    </location>
</feature>
<dbReference type="Proteomes" id="UP000193719">
    <property type="component" value="Unassembled WGS sequence"/>
</dbReference>
<dbReference type="OrthoDB" id="10507977at2759"/>
<dbReference type="AlphaFoldDB" id="A0A1Y1V5C8"/>
<keyword evidence="2" id="KW-0472">Membrane</keyword>
<evidence type="ECO:0000256" key="1">
    <source>
        <dbReference type="SAM" id="MobiDB-lite"/>
    </source>
</evidence>
<dbReference type="STRING" id="1754191.A0A1Y1V5C8"/>
<name>A0A1Y1V5C8_9FUNG</name>
<protein>
    <submittedName>
        <fullName evidence="3">Uncharacterized protein</fullName>
    </submittedName>
</protein>
<keyword evidence="2" id="KW-1133">Transmembrane helix</keyword>
<reference evidence="3 4" key="1">
    <citation type="submission" date="2016-08" db="EMBL/GenBank/DDBJ databases">
        <title>Genomes of anaerobic fungi encode conserved fungal cellulosomes for biomass hydrolysis.</title>
        <authorList>
            <consortium name="DOE Joint Genome Institute"/>
            <person name="Haitjema C.H."/>
            <person name="Gilmore S.P."/>
            <person name="Henske J.K."/>
            <person name="Solomon K.V."/>
            <person name="De Groot R."/>
            <person name="Kuo A."/>
            <person name="Mondo S.J."/>
            <person name="Salamov A.A."/>
            <person name="Labutti K."/>
            <person name="Zhao Z."/>
            <person name="Chiniquy J."/>
            <person name="Barry K."/>
            <person name="Brewer H.M."/>
            <person name="Purvine S.O."/>
            <person name="Wright A.T."/>
            <person name="Boxma B."/>
            <person name="Van Alen T."/>
            <person name="Hackstein J.H."/>
            <person name="Baker S.E."/>
            <person name="Grigoriev I.V."/>
            <person name="O'Malley M.A."/>
        </authorList>
    </citation>
    <scope>NUCLEOTIDE SEQUENCE [LARGE SCALE GENOMIC DNA]</scope>
    <source>
        <strain evidence="4">finn</strain>
    </source>
</reference>
<organism evidence="3 4">
    <name type="scientific">Piromyces finnis</name>
    <dbReference type="NCBI Taxonomy" id="1754191"/>
    <lineage>
        <taxon>Eukaryota</taxon>
        <taxon>Fungi</taxon>
        <taxon>Fungi incertae sedis</taxon>
        <taxon>Chytridiomycota</taxon>
        <taxon>Chytridiomycota incertae sedis</taxon>
        <taxon>Neocallimastigomycetes</taxon>
        <taxon>Neocallimastigales</taxon>
        <taxon>Neocallimastigaceae</taxon>
        <taxon>Piromyces</taxon>
    </lineage>
</organism>
<comment type="caution">
    <text evidence="3">The sequence shown here is derived from an EMBL/GenBank/DDBJ whole genome shotgun (WGS) entry which is preliminary data.</text>
</comment>
<feature type="transmembrane region" description="Helical" evidence="2">
    <location>
        <begin position="145"/>
        <end position="168"/>
    </location>
</feature>
<sequence length="552" mass="64829">MVLEIQNFVDDKLVNRFGQKIINKIDVIQLSSEKFITSLSTGDAFRFTMDLIPKEKNTYWPYSTKRWYWNCAVANVFWAIGELLGDLYPLMRTYAVTNNKKKLKVVYITYGIYNIFRILNAYTYFMKIPMDLSTKKDDYLKFKLYWWGTITAMQISSLLYDISIILCLRKNLFNKLKELPNNKYEIEKKISPNNFMERFKRVSEFRIIVSMICTMIFLPFLIGTIILLFYRYANVNLRRYNADAVSNSESDLSYILNSKFSNIETTVEQFRQVVISVNFTFMYIDQILLKCYVERSQPKYFNISGISEITGSSSNTKFNTPTTNINLTYLNSTFTTSPPLSPTIDTICNEPVTGKIPNNSTYSESTNLIKENSTKSTITTNTINIFDDYNYDYNSQNNIFNYNNFKNDLNNRESNSNNITEIDCYSNTTNYYNVRKNNDSYYSSGRKNSDSYHNVRKNSEGYYSSGRKNSDSYHNVRKNSEGYYSSGRKNSDSYHNVRKNSEGYYSSGRKNSDSYHNVRKNIEGYYNNNNRKNSDPYYNKVRKASENYYTRY</sequence>
<keyword evidence="4" id="KW-1185">Reference proteome</keyword>
<reference evidence="3 4" key="2">
    <citation type="submission" date="2016-08" db="EMBL/GenBank/DDBJ databases">
        <title>Pervasive Adenine N6-methylation of Active Genes in Fungi.</title>
        <authorList>
            <consortium name="DOE Joint Genome Institute"/>
            <person name="Mondo S.J."/>
            <person name="Dannebaum R.O."/>
            <person name="Kuo R.C."/>
            <person name="Labutti K."/>
            <person name="Haridas S."/>
            <person name="Kuo A."/>
            <person name="Salamov A."/>
            <person name="Ahrendt S.R."/>
            <person name="Lipzen A."/>
            <person name="Sullivan W."/>
            <person name="Andreopoulos W.B."/>
            <person name="Clum A."/>
            <person name="Lindquist E."/>
            <person name="Daum C."/>
            <person name="Ramamoorthy G.K."/>
            <person name="Gryganskyi A."/>
            <person name="Culley D."/>
            <person name="Magnuson J.K."/>
            <person name="James T.Y."/>
            <person name="O'Malley M.A."/>
            <person name="Stajich J.E."/>
            <person name="Spatafora J.W."/>
            <person name="Visel A."/>
            <person name="Grigoriev I.V."/>
        </authorList>
    </citation>
    <scope>NUCLEOTIDE SEQUENCE [LARGE SCALE GENOMIC DNA]</scope>
    <source>
        <strain evidence="4">finn</strain>
    </source>
</reference>
<accession>A0A1Y1V5C8</accession>
<gene>
    <name evidence="3" type="ORF">BCR36DRAFT_405323</name>
</gene>
<dbReference type="EMBL" id="MCFH01000030">
    <property type="protein sequence ID" value="ORX47643.1"/>
    <property type="molecule type" value="Genomic_DNA"/>
</dbReference>
<feature type="region of interest" description="Disordered" evidence="1">
    <location>
        <begin position="442"/>
        <end position="515"/>
    </location>
</feature>